<keyword evidence="1" id="KW-0732">Signal</keyword>
<organism evidence="2 3">
    <name type="scientific">Panicum virgatum</name>
    <name type="common">Blackwell switchgrass</name>
    <dbReference type="NCBI Taxonomy" id="38727"/>
    <lineage>
        <taxon>Eukaryota</taxon>
        <taxon>Viridiplantae</taxon>
        <taxon>Streptophyta</taxon>
        <taxon>Embryophyta</taxon>
        <taxon>Tracheophyta</taxon>
        <taxon>Spermatophyta</taxon>
        <taxon>Magnoliopsida</taxon>
        <taxon>Liliopsida</taxon>
        <taxon>Poales</taxon>
        <taxon>Poaceae</taxon>
        <taxon>PACMAD clade</taxon>
        <taxon>Panicoideae</taxon>
        <taxon>Panicodae</taxon>
        <taxon>Paniceae</taxon>
        <taxon>Panicinae</taxon>
        <taxon>Panicum</taxon>
        <taxon>Panicum sect. Hiantes</taxon>
    </lineage>
</organism>
<dbReference type="GO" id="GO:0001709">
    <property type="term" value="P:cell fate determination"/>
    <property type="evidence" value="ECO:0007669"/>
    <property type="project" value="TreeGrafter"/>
</dbReference>
<evidence type="ECO:0000313" key="3">
    <source>
        <dbReference type="Proteomes" id="UP000823388"/>
    </source>
</evidence>
<dbReference type="PANTHER" id="PTHR33184:SF27">
    <property type="entry name" value="PUTATIVE-RELATED"/>
    <property type="match status" value="1"/>
</dbReference>
<name>A0A8T0PIV6_PANVG</name>
<dbReference type="EMBL" id="CM029051">
    <property type="protein sequence ID" value="KAG2562257.1"/>
    <property type="molecule type" value="Genomic_DNA"/>
</dbReference>
<dbReference type="AlphaFoldDB" id="A0A8T0PIV6"/>
<gene>
    <name evidence="2" type="ORF">PVAP13_8KG254401</name>
</gene>
<dbReference type="OrthoDB" id="590911at2759"/>
<dbReference type="InterPro" id="IPR040361">
    <property type="entry name" value="TPD1"/>
</dbReference>
<protein>
    <submittedName>
        <fullName evidence="2">Uncharacterized protein</fullName>
    </submittedName>
</protein>
<evidence type="ECO:0000256" key="1">
    <source>
        <dbReference type="ARBA" id="ARBA00022729"/>
    </source>
</evidence>
<dbReference type="PANTHER" id="PTHR33184">
    <property type="entry name" value="PROTEIN TAPETUM DETERMINANT 1-LIKE-RELATED"/>
    <property type="match status" value="1"/>
</dbReference>
<comment type="caution">
    <text evidence="2">The sequence shown here is derived from an EMBL/GenBank/DDBJ whole genome shotgun (WGS) entry which is preliminary data.</text>
</comment>
<reference evidence="2" key="1">
    <citation type="submission" date="2020-05" db="EMBL/GenBank/DDBJ databases">
        <title>WGS assembly of Panicum virgatum.</title>
        <authorList>
            <person name="Lovell J.T."/>
            <person name="Jenkins J."/>
            <person name="Shu S."/>
            <person name="Juenger T.E."/>
            <person name="Schmutz J."/>
        </authorList>
    </citation>
    <scope>NUCLEOTIDE SEQUENCE</scope>
    <source>
        <strain evidence="2">AP13</strain>
    </source>
</reference>
<dbReference type="Pfam" id="PF24068">
    <property type="entry name" value="TPD1_C"/>
    <property type="match status" value="1"/>
</dbReference>
<dbReference type="PROSITE" id="PS51257">
    <property type="entry name" value="PROKAR_LIPOPROTEIN"/>
    <property type="match status" value="1"/>
</dbReference>
<dbReference type="Proteomes" id="UP000823388">
    <property type="component" value="Chromosome 8K"/>
</dbReference>
<evidence type="ECO:0000313" key="2">
    <source>
        <dbReference type="EMBL" id="KAG2562257.1"/>
    </source>
</evidence>
<keyword evidence="3" id="KW-1185">Reference proteome</keyword>
<accession>A0A8T0PIV6</accession>
<sequence length="146" mass="14609">MGVTDRLQTRKGKQMLGATPAAAILVACMLLCTASSSSGAAAGGCPPSSIVVTQSGTGEWAHGQPVYAVAVRNTCGCAQSDVKVDCAGFDTTLAIDPAKLEVPPAGGGGLCLVNGGAPVTPGRDVTFSYAWSKQFGFRPVSSTVAC</sequence>
<proteinExistence type="predicted"/>